<gene>
    <name evidence="9" type="ORF">Syun_017009</name>
</gene>
<evidence type="ECO:0000256" key="6">
    <source>
        <dbReference type="ARBA" id="ARBA00023049"/>
    </source>
</evidence>
<evidence type="ECO:0000259" key="8">
    <source>
        <dbReference type="Pfam" id="PF00675"/>
    </source>
</evidence>
<dbReference type="InterPro" id="IPR011249">
    <property type="entry name" value="Metalloenz_LuxS/M16"/>
</dbReference>
<keyword evidence="7" id="KW-1133">Transmembrane helix</keyword>
<keyword evidence="5" id="KW-0862">Zinc</keyword>
<evidence type="ECO:0000256" key="4">
    <source>
        <dbReference type="ARBA" id="ARBA00022801"/>
    </source>
</evidence>
<keyword evidence="2" id="KW-0645">Protease</keyword>
<organism evidence="9 10">
    <name type="scientific">Stephania yunnanensis</name>
    <dbReference type="NCBI Taxonomy" id="152371"/>
    <lineage>
        <taxon>Eukaryota</taxon>
        <taxon>Viridiplantae</taxon>
        <taxon>Streptophyta</taxon>
        <taxon>Embryophyta</taxon>
        <taxon>Tracheophyta</taxon>
        <taxon>Spermatophyta</taxon>
        <taxon>Magnoliopsida</taxon>
        <taxon>Ranunculales</taxon>
        <taxon>Menispermaceae</taxon>
        <taxon>Menispermoideae</taxon>
        <taxon>Cissampelideae</taxon>
        <taxon>Stephania</taxon>
    </lineage>
</organism>
<reference evidence="9 10" key="1">
    <citation type="submission" date="2024-01" db="EMBL/GenBank/DDBJ databases">
        <title>Genome assemblies of Stephania.</title>
        <authorList>
            <person name="Yang L."/>
        </authorList>
    </citation>
    <scope>NUCLEOTIDE SEQUENCE [LARGE SCALE GENOMIC DNA]</scope>
    <source>
        <strain evidence="9">YNDBR</strain>
        <tissue evidence="9">Leaf</tissue>
    </source>
</reference>
<evidence type="ECO:0000256" key="7">
    <source>
        <dbReference type="SAM" id="Phobius"/>
    </source>
</evidence>
<dbReference type="InterPro" id="IPR011765">
    <property type="entry name" value="Pept_M16_N"/>
</dbReference>
<evidence type="ECO:0000256" key="2">
    <source>
        <dbReference type="ARBA" id="ARBA00022670"/>
    </source>
</evidence>
<comment type="similarity">
    <text evidence="1">Belongs to the peptidase M16 family.</text>
</comment>
<evidence type="ECO:0000256" key="1">
    <source>
        <dbReference type="ARBA" id="ARBA00007261"/>
    </source>
</evidence>
<dbReference type="Gene3D" id="3.30.830.10">
    <property type="entry name" value="Metalloenzyme, LuxS/M16 peptidase-like"/>
    <property type="match status" value="1"/>
</dbReference>
<name>A0AAP0P1Z4_9MAGN</name>
<proteinExistence type="inferred from homology"/>
<sequence>MAITFSSDNLVVKAPTDRRLYRVLHLSNGLCAVLAAAAMCVGMGSFSDPAEAQGLSHFLEHMLFMGSTEFPDENEVSSSSSG</sequence>
<keyword evidence="7" id="KW-0472">Membrane</keyword>
<feature type="domain" description="Peptidase M16 N-terminal" evidence="8">
    <location>
        <begin position="35"/>
        <end position="77"/>
    </location>
</feature>
<dbReference type="GO" id="GO:0006508">
    <property type="term" value="P:proteolysis"/>
    <property type="evidence" value="ECO:0007669"/>
    <property type="project" value="UniProtKB-KW"/>
</dbReference>
<evidence type="ECO:0000256" key="3">
    <source>
        <dbReference type="ARBA" id="ARBA00022723"/>
    </source>
</evidence>
<dbReference type="GO" id="GO:0046872">
    <property type="term" value="F:metal ion binding"/>
    <property type="evidence" value="ECO:0007669"/>
    <property type="project" value="UniProtKB-KW"/>
</dbReference>
<keyword evidence="3" id="KW-0479">Metal-binding</keyword>
<keyword evidence="7" id="KW-0812">Transmembrane</keyword>
<protein>
    <recommendedName>
        <fullName evidence="8">Peptidase M16 N-terminal domain-containing protein</fullName>
    </recommendedName>
</protein>
<dbReference type="Proteomes" id="UP001420932">
    <property type="component" value="Unassembled WGS sequence"/>
</dbReference>
<feature type="transmembrane region" description="Helical" evidence="7">
    <location>
        <begin position="23"/>
        <end position="46"/>
    </location>
</feature>
<dbReference type="AlphaFoldDB" id="A0AAP0P1Z4"/>
<dbReference type="EMBL" id="JBBNAF010000007">
    <property type="protein sequence ID" value="KAK9128212.1"/>
    <property type="molecule type" value="Genomic_DNA"/>
</dbReference>
<dbReference type="PANTHER" id="PTHR43690">
    <property type="entry name" value="NARDILYSIN"/>
    <property type="match status" value="1"/>
</dbReference>
<dbReference type="SUPFAM" id="SSF63411">
    <property type="entry name" value="LuxS/MPP-like metallohydrolase"/>
    <property type="match status" value="1"/>
</dbReference>
<evidence type="ECO:0000313" key="10">
    <source>
        <dbReference type="Proteomes" id="UP001420932"/>
    </source>
</evidence>
<dbReference type="GO" id="GO:0004222">
    <property type="term" value="F:metalloendopeptidase activity"/>
    <property type="evidence" value="ECO:0007669"/>
    <property type="project" value="InterPro"/>
</dbReference>
<accession>A0AAP0P1Z4</accession>
<comment type="caution">
    <text evidence="9">The sequence shown here is derived from an EMBL/GenBank/DDBJ whole genome shotgun (WGS) entry which is preliminary data.</text>
</comment>
<evidence type="ECO:0000256" key="5">
    <source>
        <dbReference type="ARBA" id="ARBA00022833"/>
    </source>
</evidence>
<dbReference type="InterPro" id="IPR050626">
    <property type="entry name" value="Peptidase_M16"/>
</dbReference>
<evidence type="ECO:0000313" key="9">
    <source>
        <dbReference type="EMBL" id="KAK9128212.1"/>
    </source>
</evidence>
<dbReference type="PROSITE" id="PS00143">
    <property type="entry name" value="INSULINASE"/>
    <property type="match status" value="1"/>
</dbReference>
<keyword evidence="6" id="KW-0482">Metalloprotease</keyword>
<dbReference type="InterPro" id="IPR001431">
    <property type="entry name" value="Pept_M16_Zn_BS"/>
</dbReference>
<dbReference type="GO" id="GO:0005829">
    <property type="term" value="C:cytosol"/>
    <property type="evidence" value="ECO:0007669"/>
    <property type="project" value="TreeGrafter"/>
</dbReference>
<keyword evidence="4" id="KW-0378">Hydrolase</keyword>
<keyword evidence="10" id="KW-1185">Reference proteome</keyword>
<dbReference type="Pfam" id="PF00675">
    <property type="entry name" value="Peptidase_M16"/>
    <property type="match status" value="1"/>
</dbReference>
<dbReference type="PANTHER" id="PTHR43690:SF18">
    <property type="entry name" value="INSULIN-DEGRADING ENZYME-RELATED"/>
    <property type="match status" value="1"/>
</dbReference>